<keyword evidence="2" id="KW-1185">Reference proteome</keyword>
<proteinExistence type="predicted"/>
<protein>
    <submittedName>
        <fullName evidence="1">5817_t:CDS:1</fullName>
    </submittedName>
</protein>
<dbReference type="Gene3D" id="3.40.50.300">
    <property type="entry name" value="P-loop containing nucleotide triphosphate hydrolases"/>
    <property type="match status" value="1"/>
</dbReference>
<sequence length="483" mass="55983">KFGGIQLDDDLTPIGEYFEEELPIKHIHIIVQPPNTTADLKHKDTFEGIYINDPDISLRTERVSSLIKELLRQKIILVQAPPYSGKTSLTQLMDHYLVTSPEYSKYRVIRVSMIWESYVNWSTFGEFWKKIFGINWAEWIEQRKIVPTILILDEIQMICKKERGTEESNETSANVFWKTVKGCLQEVENIYIVMFGAYRYHSANSAGLSTPVEIPPSKCRGLTDIKFTDKESKECVERYCGKYFKLEAQSPIIEEFSRYIQTTTEGHVDIFAFLNSHEFNSTIDRCRASIKVEILSPQELKICENIYVNGKMPFNPYNTYIQRLVESGILIVDDEHLFFSAPLIRRSFFQQHYGTHNTCQITPSSLYDFVVKIITAMCDGPSGKILRGTLGVNGNLLEQTWQREFYRVGTQVQPWSFDSSDKVSTLRTFMYNTNDWTSMNANYLRTFLRISTDEPADIVYEIDVFYRVHGGTLDTNKVKVRMN</sequence>
<gene>
    <name evidence="1" type="ORF">AMORRO_LOCUS3833</name>
</gene>
<dbReference type="InterPro" id="IPR027417">
    <property type="entry name" value="P-loop_NTPase"/>
</dbReference>
<organism evidence="1 2">
    <name type="scientific">Acaulospora morrowiae</name>
    <dbReference type="NCBI Taxonomy" id="94023"/>
    <lineage>
        <taxon>Eukaryota</taxon>
        <taxon>Fungi</taxon>
        <taxon>Fungi incertae sedis</taxon>
        <taxon>Mucoromycota</taxon>
        <taxon>Glomeromycotina</taxon>
        <taxon>Glomeromycetes</taxon>
        <taxon>Diversisporales</taxon>
        <taxon>Acaulosporaceae</taxon>
        <taxon>Acaulospora</taxon>
    </lineage>
</organism>
<dbReference type="AlphaFoldDB" id="A0A9N8ZZ17"/>
<evidence type="ECO:0000313" key="1">
    <source>
        <dbReference type="EMBL" id="CAG8513211.1"/>
    </source>
</evidence>
<comment type="caution">
    <text evidence="1">The sequence shown here is derived from an EMBL/GenBank/DDBJ whole genome shotgun (WGS) entry which is preliminary data.</text>
</comment>
<name>A0A9N8ZZ17_9GLOM</name>
<accession>A0A9N8ZZ17</accession>
<dbReference type="Proteomes" id="UP000789342">
    <property type="component" value="Unassembled WGS sequence"/>
</dbReference>
<dbReference type="EMBL" id="CAJVPV010001944">
    <property type="protein sequence ID" value="CAG8513211.1"/>
    <property type="molecule type" value="Genomic_DNA"/>
</dbReference>
<dbReference type="OrthoDB" id="2364732at2759"/>
<dbReference type="SUPFAM" id="SSF52540">
    <property type="entry name" value="P-loop containing nucleoside triphosphate hydrolases"/>
    <property type="match status" value="1"/>
</dbReference>
<evidence type="ECO:0000313" key="2">
    <source>
        <dbReference type="Proteomes" id="UP000789342"/>
    </source>
</evidence>
<feature type="non-terminal residue" evidence="1">
    <location>
        <position position="483"/>
    </location>
</feature>
<reference evidence="1" key="1">
    <citation type="submission" date="2021-06" db="EMBL/GenBank/DDBJ databases">
        <authorList>
            <person name="Kallberg Y."/>
            <person name="Tangrot J."/>
            <person name="Rosling A."/>
        </authorList>
    </citation>
    <scope>NUCLEOTIDE SEQUENCE</scope>
    <source>
        <strain evidence="1">CL551</strain>
    </source>
</reference>